<feature type="chain" id="PRO_5011443274" description="DUF3859 domain-containing protein" evidence="1">
    <location>
        <begin position="24"/>
        <end position="201"/>
    </location>
</feature>
<dbReference type="RefSeq" id="WP_090874493.1">
    <property type="nucleotide sequence ID" value="NZ_FMXQ01000001.1"/>
</dbReference>
<evidence type="ECO:0000313" key="3">
    <source>
        <dbReference type="Proteomes" id="UP000199071"/>
    </source>
</evidence>
<gene>
    <name evidence="2" type="ORF">SAMN02982931_00361</name>
</gene>
<dbReference type="Proteomes" id="UP000199071">
    <property type="component" value="Unassembled WGS sequence"/>
</dbReference>
<dbReference type="AlphaFoldDB" id="A0A1G6A9W3"/>
<dbReference type="OrthoDB" id="333076at2"/>
<evidence type="ECO:0000313" key="2">
    <source>
        <dbReference type="EMBL" id="SDB05218.1"/>
    </source>
</evidence>
<evidence type="ECO:0000256" key="1">
    <source>
        <dbReference type="SAM" id="SignalP"/>
    </source>
</evidence>
<dbReference type="EMBL" id="FMXQ01000001">
    <property type="protein sequence ID" value="SDB05218.1"/>
    <property type="molecule type" value="Genomic_DNA"/>
</dbReference>
<accession>A0A1G6A9W3</accession>
<evidence type="ECO:0008006" key="4">
    <source>
        <dbReference type="Google" id="ProtNLM"/>
    </source>
</evidence>
<proteinExistence type="predicted"/>
<sequence length="201" mass="21138">MSKSLIGVSFVTAAIGAFSLPLAAEAATDPRIDAFRATCVPDRQNYEALKLRALEQGWAPVRAGVNDELDAMLGRSAETVFEPGMDASLASYAATVAGGEAYLVLTSVTGEPIDLVGCYLYDFAASVPIEPDIVTEWLGAPPTDAINEPTVIVGYTWETPASLPGTWDVYLAFLPEGGGASEFAGFSGVLIKITSVEPKEE</sequence>
<keyword evidence="3" id="KW-1185">Reference proteome</keyword>
<dbReference type="STRING" id="665467.SAMN02982931_00361"/>
<protein>
    <recommendedName>
        <fullName evidence="4">DUF3859 domain-containing protein</fullName>
    </recommendedName>
</protein>
<reference evidence="2 3" key="1">
    <citation type="submission" date="2016-10" db="EMBL/GenBank/DDBJ databases">
        <authorList>
            <person name="de Groot N.N."/>
        </authorList>
    </citation>
    <scope>NUCLEOTIDE SEQUENCE [LARGE SCALE GENOMIC DNA]</scope>
    <source>
        <strain evidence="2 3">ATCC 35022</strain>
    </source>
</reference>
<name>A0A1G6A9W3_9HYPH</name>
<keyword evidence="1" id="KW-0732">Signal</keyword>
<organism evidence="2 3">
    <name type="scientific">Bauldia litoralis</name>
    <dbReference type="NCBI Taxonomy" id="665467"/>
    <lineage>
        <taxon>Bacteria</taxon>
        <taxon>Pseudomonadati</taxon>
        <taxon>Pseudomonadota</taxon>
        <taxon>Alphaproteobacteria</taxon>
        <taxon>Hyphomicrobiales</taxon>
        <taxon>Kaistiaceae</taxon>
        <taxon>Bauldia</taxon>
    </lineage>
</organism>
<feature type="signal peptide" evidence="1">
    <location>
        <begin position="1"/>
        <end position="23"/>
    </location>
</feature>